<dbReference type="Gene3D" id="3.40.50.300">
    <property type="entry name" value="P-loop containing nucleotide triphosphate hydrolases"/>
    <property type="match status" value="1"/>
</dbReference>
<evidence type="ECO:0000313" key="2">
    <source>
        <dbReference type="EMBL" id="TVT37863.1"/>
    </source>
</evidence>
<dbReference type="RefSeq" id="WP_144852289.1">
    <property type="nucleotide sequence ID" value="NZ_VMRJ01000006.1"/>
</dbReference>
<comment type="caution">
    <text evidence="2">The sequence shown here is derived from an EMBL/GenBank/DDBJ whole genome shotgun (WGS) entry which is preliminary data.</text>
</comment>
<proteinExistence type="predicted"/>
<dbReference type="SUPFAM" id="SSF52540">
    <property type="entry name" value="P-loop containing nucleoside triphosphate hydrolases"/>
    <property type="match status" value="1"/>
</dbReference>
<evidence type="ECO:0000256" key="1">
    <source>
        <dbReference type="SAM" id="Coils"/>
    </source>
</evidence>
<keyword evidence="1" id="KW-0175">Coiled coil</keyword>
<organism evidence="2 3">
    <name type="scientific">Hymenobacter setariae</name>
    <dbReference type="NCBI Taxonomy" id="2594794"/>
    <lineage>
        <taxon>Bacteria</taxon>
        <taxon>Pseudomonadati</taxon>
        <taxon>Bacteroidota</taxon>
        <taxon>Cytophagia</taxon>
        <taxon>Cytophagales</taxon>
        <taxon>Hymenobacteraceae</taxon>
        <taxon>Hymenobacter</taxon>
    </lineage>
</organism>
<protein>
    <recommendedName>
        <fullName evidence="4">ATPase AAA-type core domain-containing protein</fullName>
    </recommendedName>
</protein>
<evidence type="ECO:0008006" key="4">
    <source>
        <dbReference type="Google" id="ProtNLM"/>
    </source>
</evidence>
<feature type="coiled-coil region" evidence="1">
    <location>
        <begin position="587"/>
        <end position="614"/>
    </location>
</feature>
<dbReference type="InterPro" id="IPR027417">
    <property type="entry name" value="P-loop_NTPase"/>
</dbReference>
<keyword evidence="3" id="KW-1185">Reference proteome</keyword>
<sequence length="615" mass="71077">MLRYLWIKDYKNIQETGFQFDPALEVIYDPVTGILEVNRRPERALPTGFFGLNVQLVTGVLGENGAGKSALMEFLRSVAGSFGNGESRMTPPCLFIFDNTIINQASILISNIESLRDEGYSTYTFNDYISYNQIYISSRNAGVINPINQHLYIYYSNFWESSSLDSYPAVIDVSTTYTIEGIHGRNQFRGIKQDSLISYWTHSFIWEIRMLHYLRSNTLEHMPFSLPRLLSLRTKDPSEVYQIRELNDEFFEENKAEKLKSWFREFESRLGRNNQSHGIEEFINRFILPRLLLLMQSFPQDFARLNDAELSNLSSLEQRPPRMRKTKLQKQLDTLYEFVTFLREAAVAEKVLTLQERIGFDEPVVRTVQLDTTALPQERLVRLLSHLSYMSQTFDARWFGLSSGQAAYLRLHARMYQALTEVKERAKRSFDAVSTVTILIDEGETGFHPQWQKQYVQLLLSIVSKMFAAYQVQLIIGSNSAFIASDIPKSNLLLLHRRKAGNRSEVRSYSGKEETFAANIHTLLTDSFFLQDGLMGDFARAKVNALIQYLQQEGATQDGRRGEMKAIMEMIGEPVIRMKLREMWNSKFGIQEEIDDLERRLEQLRGQRGNGQDRA</sequence>
<dbReference type="Proteomes" id="UP000317624">
    <property type="component" value="Unassembled WGS sequence"/>
</dbReference>
<dbReference type="AlphaFoldDB" id="A0A558BMZ5"/>
<reference evidence="2 3" key="1">
    <citation type="submission" date="2019-07" db="EMBL/GenBank/DDBJ databases">
        <title>Hymenobacter sp. straun FUR1 Genome sequencing and assembly.</title>
        <authorList>
            <person name="Chhetri G."/>
        </authorList>
    </citation>
    <scope>NUCLEOTIDE SEQUENCE [LARGE SCALE GENOMIC DNA]</scope>
    <source>
        <strain evidence="2 3">Fur1</strain>
    </source>
</reference>
<dbReference type="EMBL" id="VMRJ01000006">
    <property type="protein sequence ID" value="TVT37863.1"/>
    <property type="molecule type" value="Genomic_DNA"/>
</dbReference>
<name>A0A558BMZ5_9BACT</name>
<gene>
    <name evidence="2" type="ORF">FNT36_22145</name>
</gene>
<accession>A0A558BMZ5</accession>
<dbReference type="OrthoDB" id="9815944at2"/>
<evidence type="ECO:0000313" key="3">
    <source>
        <dbReference type="Proteomes" id="UP000317624"/>
    </source>
</evidence>